<name>A0A0P7X747_9BACT</name>
<sequence>MPVLSLMLRTLIFIFLMSVVLSCKDNYIDENRVVFRLDTTSSSEIKVSSFIDSVFVFQPSEEALISRVDDVLFFDQYVYIVDRTQQRQIHIYNSNGSFIQTLSSGGGGPGHFRSPGRVRINNSGDKLIVYCPLNKKFLRYSLEGVFLDEFIFNEIGLVGDFIESDDKVIFYNVMADQSINRVGIFSWSDFPDPLIEYIQIDDKPIKVKSSKSRYFYQIPNSKEIYFKDYLSNNLVKINIDSRLEVINFNGFDLTIFDRSKFYELQELSSIIESQGLESIGYSLVVGSKFIIFPIIQHNQSIGSFIIDFEENSVVFIDKFEDDLTALFTFSSFSASYNSSSGYAFQVVSPDFIKYRMEDGLNLPNSNLERDLRKIDSNINQNPVLIGYKLKNN</sequence>
<protein>
    <recommendedName>
        <fullName evidence="3">6-bladed beta-propeller</fullName>
    </recommendedName>
</protein>
<dbReference type="OrthoDB" id="818396at2"/>
<dbReference type="Gene3D" id="2.120.10.30">
    <property type="entry name" value="TolB, C-terminal domain"/>
    <property type="match status" value="1"/>
</dbReference>
<dbReference type="EMBL" id="LJXT01000126">
    <property type="protein sequence ID" value="KPQ10919.1"/>
    <property type="molecule type" value="Genomic_DNA"/>
</dbReference>
<evidence type="ECO:0000313" key="2">
    <source>
        <dbReference type="Proteomes" id="UP000050421"/>
    </source>
</evidence>
<dbReference type="Proteomes" id="UP000050421">
    <property type="component" value="Unassembled WGS sequence"/>
</dbReference>
<dbReference type="InterPro" id="IPR011042">
    <property type="entry name" value="6-blade_b-propeller_TolB-like"/>
</dbReference>
<evidence type="ECO:0000313" key="1">
    <source>
        <dbReference type="EMBL" id="KPQ10919.1"/>
    </source>
</evidence>
<dbReference type="SUPFAM" id="SSF63825">
    <property type="entry name" value="YWTD domain"/>
    <property type="match status" value="1"/>
</dbReference>
<gene>
    <name evidence="1" type="ORF">HLUCCX10_15485</name>
</gene>
<dbReference type="AlphaFoldDB" id="A0A0P7X747"/>
<accession>A0A0P7X747</accession>
<evidence type="ECO:0008006" key="3">
    <source>
        <dbReference type="Google" id="ProtNLM"/>
    </source>
</evidence>
<dbReference type="PATRIC" id="fig|1305737.6.peg.413"/>
<comment type="caution">
    <text evidence="1">The sequence shown here is derived from an EMBL/GenBank/DDBJ whole genome shotgun (WGS) entry which is preliminary data.</text>
</comment>
<organism evidence="1 2">
    <name type="scientific">Algoriphagus marincola HL-49</name>
    <dbReference type="NCBI Taxonomy" id="1305737"/>
    <lineage>
        <taxon>Bacteria</taxon>
        <taxon>Pseudomonadati</taxon>
        <taxon>Bacteroidota</taxon>
        <taxon>Cytophagia</taxon>
        <taxon>Cytophagales</taxon>
        <taxon>Cyclobacteriaceae</taxon>
        <taxon>Algoriphagus</taxon>
    </lineage>
</organism>
<reference evidence="1 2" key="1">
    <citation type="submission" date="2015-09" db="EMBL/GenBank/DDBJ databases">
        <title>Identification and resolution of microdiversity through metagenomic sequencing of parallel consortia.</title>
        <authorList>
            <person name="Nelson W.C."/>
            <person name="Romine M.F."/>
            <person name="Lindemann S.R."/>
        </authorList>
    </citation>
    <scope>NUCLEOTIDE SEQUENCE [LARGE SCALE GENOMIC DNA]</scope>
    <source>
        <strain evidence="1">HL-49</strain>
    </source>
</reference>
<dbReference type="Pfam" id="PF17170">
    <property type="entry name" value="DUF5128"/>
    <property type="match status" value="1"/>
</dbReference>
<proteinExistence type="predicted"/>
<dbReference type="STRING" id="1305737.GCA_000526355_02079"/>